<evidence type="ECO:0000256" key="1">
    <source>
        <dbReference type="SAM" id="MobiDB-lite"/>
    </source>
</evidence>
<dbReference type="Proteomes" id="UP000246078">
    <property type="component" value="Unassembled WGS sequence"/>
</dbReference>
<evidence type="ECO:0000313" key="4">
    <source>
        <dbReference type="EMBL" id="PWV18457.1"/>
    </source>
</evidence>
<dbReference type="VEuPathDB" id="TriTrypDB:TcCLB.508153.364"/>
<organism evidence="3 5">
    <name type="scientific">Trypanosoma cruzi</name>
    <dbReference type="NCBI Taxonomy" id="5693"/>
    <lineage>
        <taxon>Eukaryota</taxon>
        <taxon>Discoba</taxon>
        <taxon>Euglenozoa</taxon>
        <taxon>Kinetoplastea</taxon>
        <taxon>Metakinetoplastina</taxon>
        <taxon>Trypanosomatida</taxon>
        <taxon>Trypanosomatidae</taxon>
        <taxon>Trypanosoma</taxon>
        <taxon>Schizotrypanum</taxon>
    </lineage>
</organism>
<sequence length="70" mass="7664">MKKSISLKEFSTTPTVSYMLSKDGHNIAGALDCNNGNNNAPRPAVSQAVKEEKMRPASNDSRSDVMFDME</sequence>
<dbReference type="VEuPathDB" id="TriTrypDB:C3747_13g2129c"/>
<dbReference type="VEuPathDB" id="TriTrypDB:BCY84_15254"/>
<proteinExistence type="predicted"/>
<gene>
    <name evidence="4" type="ORF">C3747_13g2129c</name>
    <name evidence="3" type="ORF">C3747_14g215c</name>
    <name evidence="2" type="ORF">C4B63_23g1269c</name>
</gene>
<evidence type="ECO:0000313" key="6">
    <source>
        <dbReference type="Proteomes" id="UP000246121"/>
    </source>
</evidence>
<feature type="region of interest" description="Disordered" evidence="1">
    <location>
        <begin position="33"/>
        <end position="70"/>
    </location>
</feature>
<dbReference type="EMBL" id="PRFC01000013">
    <property type="protein sequence ID" value="PWV18457.1"/>
    <property type="molecule type" value="Genomic_DNA"/>
</dbReference>
<feature type="compositionally biased region" description="Basic and acidic residues" evidence="1">
    <location>
        <begin position="49"/>
        <end position="70"/>
    </location>
</feature>
<dbReference type="AlphaFoldDB" id="A0A2V2XBM4"/>
<dbReference type="VEuPathDB" id="TriTrypDB:TcBrA4_0130160"/>
<dbReference type="EMBL" id="PRFA01000023">
    <property type="protein sequence ID" value="PWU95189.1"/>
    <property type="molecule type" value="Genomic_DNA"/>
</dbReference>
<reference evidence="5 6" key="1">
    <citation type="journal article" date="2018" name="Microb. Genom.">
        <title>Expanding an expanded genome: long-read sequencing of Trypanosoma cruzi.</title>
        <authorList>
            <person name="Berna L."/>
            <person name="Rodriguez M."/>
            <person name="Chiribao M.L."/>
            <person name="Parodi-Talice A."/>
            <person name="Pita S."/>
            <person name="Rijo G."/>
            <person name="Alvarez-Valin F."/>
            <person name="Robello C."/>
        </authorList>
    </citation>
    <scope>NUCLEOTIDE SEQUENCE [LARGE SCALE GENOMIC DNA]</scope>
    <source>
        <strain evidence="2 6">Dm28c</strain>
        <strain evidence="3 5">TCC</strain>
    </source>
</reference>
<dbReference type="VEuPathDB" id="TriTrypDB:TCDM_14458"/>
<dbReference type="VEuPathDB" id="TriTrypDB:TcYC6_0110950"/>
<dbReference type="VEuPathDB" id="TriTrypDB:C3747_14g215c"/>
<evidence type="ECO:0000313" key="3">
    <source>
        <dbReference type="EMBL" id="PWV18151.1"/>
    </source>
</evidence>
<evidence type="ECO:0000313" key="2">
    <source>
        <dbReference type="EMBL" id="PWU95189.1"/>
    </source>
</evidence>
<name>A0A2V2XBM4_TRYCR</name>
<dbReference type="Proteomes" id="UP000246121">
    <property type="component" value="Unassembled WGS sequence"/>
</dbReference>
<evidence type="ECO:0000313" key="5">
    <source>
        <dbReference type="Proteomes" id="UP000246078"/>
    </source>
</evidence>
<dbReference type="VEuPathDB" id="TriTrypDB:C4B63_23g1269c"/>
<accession>A0A2V2XBM4</accession>
<dbReference type="VEuPathDB" id="TriTrypDB:TcCLB.506699.6"/>
<comment type="caution">
    <text evidence="3">The sequence shown here is derived from an EMBL/GenBank/DDBJ whole genome shotgun (WGS) entry which is preliminary data.</text>
</comment>
<dbReference type="EMBL" id="PRFC01000014">
    <property type="protein sequence ID" value="PWV18151.1"/>
    <property type="molecule type" value="Genomic_DNA"/>
</dbReference>
<protein>
    <submittedName>
        <fullName evidence="3">Uncharacterized protein</fullName>
    </submittedName>
</protein>
<dbReference type="OrthoDB" id="250383at2759"/>